<comment type="similarity">
    <text evidence="6">Belongs to the SMP-30/CGR1 family.</text>
</comment>
<dbReference type="PRINTS" id="PR01791">
    <property type="entry name" value="REGUCALCIN"/>
</dbReference>
<evidence type="ECO:0000256" key="5">
    <source>
        <dbReference type="ARBA" id="ARBA00004496"/>
    </source>
</evidence>
<evidence type="ECO:0000256" key="13">
    <source>
        <dbReference type="ARBA" id="ARBA00032464"/>
    </source>
</evidence>
<dbReference type="SUPFAM" id="SSF63829">
    <property type="entry name" value="Calcium-dependent phosphotriesterase"/>
    <property type="match status" value="1"/>
</dbReference>
<feature type="binding site" evidence="15">
    <location>
        <position position="196"/>
    </location>
    <ligand>
        <name>a divalent metal cation</name>
        <dbReference type="ChEBI" id="CHEBI:60240"/>
    </ligand>
</feature>
<accession>A0A410MBH9</accession>
<evidence type="ECO:0000256" key="8">
    <source>
        <dbReference type="ARBA" id="ARBA00016808"/>
    </source>
</evidence>
<dbReference type="Gene3D" id="2.120.10.30">
    <property type="entry name" value="TolB, C-terminal domain"/>
    <property type="match status" value="1"/>
</dbReference>
<evidence type="ECO:0000256" key="15">
    <source>
        <dbReference type="PIRSR" id="PIRSR605511-2"/>
    </source>
</evidence>
<feature type="binding site" evidence="15">
    <location>
        <position position="118"/>
    </location>
    <ligand>
        <name>substrate</name>
    </ligand>
</feature>
<comment type="catalytic activity">
    <reaction evidence="1">
        <text>D-glucono-1,5-lactone + H2O = D-gluconate + H(+)</text>
        <dbReference type="Rhea" id="RHEA:10440"/>
        <dbReference type="ChEBI" id="CHEBI:15377"/>
        <dbReference type="ChEBI" id="CHEBI:15378"/>
        <dbReference type="ChEBI" id="CHEBI:16217"/>
        <dbReference type="ChEBI" id="CHEBI:18391"/>
        <dbReference type="EC" id="3.1.1.17"/>
    </reaction>
</comment>
<dbReference type="InterPro" id="IPR005511">
    <property type="entry name" value="SMP-30"/>
</dbReference>
<evidence type="ECO:0000256" key="10">
    <source>
        <dbReference type="ARBA" id="ARBA00022723"/>
    </source>
</evidence>
<dbReference type="GO" id="GO:0019853">
    <property type="term" value="P:L-ascorbic acid biosynthetic process"/>
    <property type="evidence" value="ECO:0007669"/>
    <property type="project" value="TreeGrafter"/>
</dbReference>
<keyword evidence="9" id="KW-0963">Cytoplasm</keyword>
<keyword evidence="15" id="KW-0862">Zinc</keyword>
<keyword evidence="11" id="KW-0378">Hydrolase</keyword>
<sequence>MAVELVLNTKSSLGEGPSWDSEKEVLYWVDILQKKIHQYDPAKNENKTVELNQMPGTIAPRESEGVILGLEQGIYFYNWISEELDPIVDPEEHMPENRFNDGKCDPAGRFWAGTMELDGKPGEGSLYCLGTDLELMKKIEGVSTSNGLGWSPDLKAMYYIDTPTEQVVRYDFDLDTGEVKNPKPVIHFSDEEGFPDGMTVDEEGMLWIAHWGGGGVSKWNPETGEKLEFISVPAVNVTCCVFGGKDRNELFITTARKDMTEDQLEQYPEAGGLFKVSTKTKGMPSYPFKG</sequence>
<evidence type="ECO:0000256" key="11">
    <source>
        <dbReference type="ARBA" id="ARBA00022801"/>
    </source>
</evidence>
<dbReference type="OrthoDB" id="2633250at2"/>
<dbReference type="Pfam" id="PF08450">
    <property type="entry name" value="SGL"/>
    <property type="match status" value="1"/>
</dbReference>
<dbReference type="EMBL" id="CP026118">
    <property type="protein sequence ID" value="QAS52005.1"/>
    <property type="molecule type" value="Genomic_DNA"/>
</dbReference>
<evidence type="ECO:0000256" key="3">
    <source>
        <dbReference type="ARBA" id="ARBA00001936"/>
    </source>
</evidence>
<dbReference type="PANTHER" id="PTHR10907">
    <property type="entry name" value="REGUCALCIN"/>
    <property type="match status" value="1"/>
</dbReference>
<dbReference type="InterPro" id="IPR013658">
    <property type="entry name" value="SGL"/>
</dbReference>
<dbReference type="GO" id="GO:0005509">
    <property type="term" value="F:calcium ion binding"/>
    <property type="evidence" value="ECO:0007669"/>
    <property type="project" value="InterPro"/>
</dbReference>
<evidence type="ECO:0000313" key="18">
    <source>
        <dbReference type="Proteomes" id="UP000287756"/>
    </source>
</evidence>
<proteinExistence type="inferred from homology"/>
<dbReference type="RefSeq" id="WP_128524212.1">
    <property type="nucleotide sequence ID" value="NZ_CANLVY010000002.1"/>
</dbReference>
<name>A0A410MBH9_9BACI</name>
<dbReference type="PRINTS" id="PR01790">
    <property type="entry name" value="SMP30FAMILY"/>
</dbReference>
<evidence type="ECO:0000256" key="7">
    <source>
        <dbReference type="ARBA" id="ARBA00013227"/>
    </source>
</evidence>
<feature type="active site" description="Proton donor/acceptor" evidence="14">
    <location>
        <position position="196"/>
    </location>
</feature>
<evidence type="ECO:0000256" key="12">
    <source>
        <dbReference type="ARBA" id="ARBA00022837"/>
    </source>
</evidence>
<feature type="domain" description="SMP-30/Gluconolactonase/LRE-like region" evidence="16">
    <location>
        <begin position="13"/>
        <end position="256"/>
    </location>
</feature>
<comment type="subcellular location">
    <subcellularLocation>
        <location evidence="5">Cytoplasm</location>
    </subcellularLocation>
</comment>
<feature type="binding site" evidence="15">
    <location>
        <position position="15"/>
    </location>
    <ligand>
        <name>a divalent metal cation</name>
        <dbReference type="ChEBI" id="CHEBI:60240"/>
    </ligand>
</feature>
<comment type="cofactor">
    <cofactor evidence="3">
        <name>Mn(2+)</name>
        <dbReference type="ChEBI" id="CHEBI:29035"/>
    </cofactor>
</comment>
<dbReference type="InterPro" id="IPR011042">
    <property type="entry name" value="6-blade_b-propeller_TolB-like"/>
</dbReference>
<comment type="cofactor">
    <cofactor evidence="2">
        <name>Ca(2+)</name>
        <dbReference type="ChEBI" id="CHEBI:29108"/>
    </cofactor>
</comment>
<dbReference type="FunFam" id="2.120.10.30:FF:000126">
    <property type="entry name" value="Senescence marker protein-30"/>
    <property type="match status" value="1"/>
</dbReference>
<evidence type="ECO:0000259" key="16">
    <source>
        <dbReference type="Pfam" id="PF08450"/>
    </source>
</evidence>
<evidence type="ECO:0000256" key="9">
    <source>
        <dbReference type="ARBA" id="ARBA00022490"/>
    </source>
</evidence>
<feature type="binding site" evidence="15">
    <location>
        <position position="146"/>
    </location>
    <ligand>
        <name>a divalent metal cation</name>
        <dbReference type="ChEBI" id="CHEBI:60240"/>
    </ligand>
</feature>
<evidence type="ECO:0000256" key="4">
    <source>
        <dbReference type="ARBA" id="ARBA00001946"/>
    </source>
</evidence>
<dbReference type="KEGG" id="hli:HLI_07105"/>
<evidence type="ECO:0000313" key="17">
    <source>
        <dbReference type="EMBL" id="QAS52005.1"/>
    </source>
</evidence>
<feature type="binding site" evidence="15">
    <location>
        <position position="100"/>
    </location>
    <ligand>
        <name>substrate</name>
    </ligand>
</feature>
<dbReference type="GO" id="GO:0005737">
    <property type="term" value="C:cytoplasm"/>
    <property type="evidence" value="ECO:0007669"/>
    <property type="project" value="UniProtKB-SubCell"/>
</dbReference>
<dbReference type="Proteomes" id="UP000287756">
    <property type="component" value="Chromosome"/>
</dbReference>
<gene>
    <name evidence="17" type="ORF">HLI_07105</name>
</gene>
<keyword evidence="10 15" id="KW-0479">Metal-binding</keyword>
<comment type="cofactor">
    <cofactor evidence="4">
        <name>Mg(2+)</name>
        <dbReference type="ChEBI" id="CHEBI:18420"/>
    </cofactor>
</comment>
<dbReference type="InterPro" id="IPR008367">
    <property type="entry name" value="Regucalcin"/>
</dbReference>
<reference evidence="17 18" key="1">
    <citation type="submission" date="2018-01" db="EMBL/GenBank/DDBJ databases">
        <title>The whole genome sequencing and assembly of Halobacillus litoralis ERB031 strain.</title>
        <authorList>
            <person name="Lee S.-J."/>
            <person name="Park M.-K."/>
            <person name="Kim J.-Y."/>
            <person name="Lee Y.-J."/>
            <person name="Yi H."/>
            <person name="Bahn Y.-S."/>
            <person name="Kim J.F."/>
            <person name="Lee D.-W."/>
        </authorList>
    </citation>
    <scope>NUCLEOTIDE SEQUENCE [LARGE SCALE GENOMIC DNA]</scope>
    <source>
        <strain evidence="17 18">ERB 031</strain>
    </source>
</reference>
<organism evidence="17 18">
    <name type="scientific">Halobacillus litoralis</name>
    <dbReference type="NCBI Taxonomy" id="45668"/>
    <lineage>
        <taxon>Bacteria</taxon>
        <taxon>Bacillati</taxon>
        <taxon>Bacillota</taxon>
        <taxon>Bacilli</taxon>
        <taxon>Bacillales</taxon>
        <taxon>Bacillaceae</taxon>
        <taxon>Halobacillus</taxon>
    </lineage>
</organism>
<evidence type="ECO:0000256" key="1">
    <source>
        <dbReference type="ARBA" id="ARBA00001589"/>
    </source>
</evidence>
<dbReference type="GO" id="GO:0030234">
    <property type="term" value="F:enzyme regulator activity"/>
    <property type="evidence" value="ECO:0007669"/>
    <property type="project" value="InterPro"/>
</dbReference>
<dbReference type="AlphaFoldDB" id="A0A410MBH9"/>
<protein>
    <recommendedName>
        <fullName evidence="8">Regucalcin</fullName>
        <ecNumber evidence="7">3.1.1.17</ecNumber>
    </recommendedName>
    <alternativeName>
        <fullName evidence="13">Gluconolactonase</fullName>
    </alternativeName>
</protein>
<evidence type="ECO:0000256" key="6">
    <source>
        <dbReference type="ARBA" id="ARBA00008853"/>
    </source>
</evidence>
<comment type="cofactor">
    <cofactor evidence="15">
        <name>Zn(2+)</name>
        <dbReference type="ChEBI" id="CHEBI:29105"/>
    </cofactor>
    <text evidence="15">Binds 1 divalent metal cation per subunit.</text>
</comment>
<keyword evidence="12" id="KW-0106">Calcium</keyword>
<dbReference type="PANTHER" id="PTHR10907:SF47">
    <property type="entry name" value="REGUCALCIN"/>
    <property type="match status" value="1"/>
</dbReference>
<dbReference type="GO" id="GO:0004341">
    <property type="term" value="F:gluconolactonase activity"/>
    <property type="evidence" value="ECO:0007669"/>
    <property type="project" value="UniProtKB-EC"/>
</dbReference>
<evidence type="ECO:0000256" key="14">
    <source>
        <dbReference type="PIRSR" id="PIRSR605511-1"/>
    </source>
</evidence>
<evidence type="ECO:0000256" key="2">
    <source>
        <dbReference type="ARBA" id="ARBA00001913"/>
    </source>
</evidence>
<feature type="binding site" evidence="15">
    <location>
        <position position="98"/>
    </location>
    <ligand>
        <name>substrate</name>
    </ligand>
</feature>
<dbReference type="EC" id="3.1.1.17" evidence="7"/>